<dbReference type="OrthoDB" id="9770043at2"/>
<protein>
    <submittedName>
        <fullName evidence="3">CHRD domain-containing protein</fullName>
    </submittedName>
</protein>
<dbReference type="AlphaFoldDB" id="A0A4Z0C419"/>
<dbReference type="PANTHER" id="PTHR19328:SF75">
    <property type="entry name" value="ALDOSE SUGAR DEHYDROGENASE YLII"/>
    <property type="match status" value="1"/>
</dbReference>
<dbReference type="PANTHER" id="PTHR19328">
    <property type="entry name" value="HEDGEHOG-INTERACTING PROTEIN"/>
    <property type="match status" value="1"/>
</dbReference>
<proteinExistence type="predicted"/>
<dbReference type="InterPro" id="IPR011041">
    <property type="entry name" value="Quinoprot_gluc/sorb_DH_b-prop"/>
</dbReference>
<dbReference type="SUPFAM" id="SSF50952">
    <property type="entry name" value="Soluble quinoprotein glucose dehydrogenase"/>
    <property type="match status" value="1"/>
</dbReference>
<evidence type="ECO:0000313" key="3">
    <source>
        <dbReference type="EMBL" id="TFZ05702.1"/>
    </source>
</evidence>
<dbReference type="Pfam" id="PF07995">
    <property type="entry name" value="GSDH"/>
    <property type="match status" value="1"/>
</dbReference>
<dbReference type="EMBL" id="SMLM01000001">
    <property type="protein sequence ID" value="TFZ05702.1"/>
    <property type="molecule type" value="Genomic_DNA"/>
</dbReference>
<feature type="compositionally biased region" description="Basic and acidic residues" evidence="1">
    <location>
        <begin position="99"/>
        <end position="110"/>
    </location>
</feature>
<dbReference type="Gene3D" id="2.120.10.30">
    <property type="entry name" value="TolB, C-terminal domain"/>
    <property type="match status" value="1"/>
</dbReference>
<accession>A0A4Z0C419</accession>
<evidence type="ECO:0000256" key="1">
    <source>
        <dbReference type="SAM" id="MobiDB-lite"/>
    </source>
</evidence>
<feature type="region of interest" description="Disordered" evidence="1">
    <location>
        <begin position="85"/>
        <end position="118"/>
    </location>
</feature>
<comment type="caution">
    <text evidence="3">The sequence shown here is derived from an EMBL/GenBank/DDBJ whole genome shotgun (WGS) entry which is preliminary data.</text>
</comment>
<evidence type="ECO:0000259" key="2">
    <source>
        <dbReference type="Pfam" id="PF07995"/>
    </source>
</evidence>
<gene>
    <name evidence="3" type="ORF">EZ313_03300</name>
</gene>
<dbReference type="Proteomes" id="UP000298180">
    <property type="component" value="Unassembled WGS sequence"/>
</dbReference>
<dbReference type="InterPro" id="IPR012938">
    <property type="entry name" value="Glc/Sorbosone_DH"/>
</dbReference>
<keyword evidence="4" id="KW-1185">Reference proteome</keyword>
<dbReference type="InterPro" id="IPR011042">
    <property type="entry name" value="6-blade_b-propeller_TolB-like"/>
</dbReference>
<name>A0A4Z0C419_9BURK</name>
<feature type="domain" description="Glucose/Sorbosone dehydrogenase" evidence="2">
    <location>
        <begin position="186"/>
        <end position="473"/>
    </location>
</feature>
<sequence>MTGTRHARVRARSPERHCRADQQTQETVMTQRSKLPGISAALDGFHPTPLDVLGKRRGWTSLLKRAALGIGVAMLVACGGGNGSSAPGAEQSVLASGRGGDDRSTRREPIDDPIPGGIRNGAIQVELQTISEGNGLTAPNWGTFAPGQPQTLYVVDQDGPLWAVDVRTGAKALCLNTRDLLVPLIPGDERGFLGAAFHPQFQANGLLYTYTSEPCAGCNPLGQPNHRSVIREWRLNAIPANLTRGPVSEEPATAACVPQMVREVYTFIQPQFNHNGGAIFFGTRPDDRNLLYVTSGDGGCADDQDKQLGLIGEGPCIGHGPQGNAQNPGNPLGKILRINPARTSPSFAPGDIYALGFRNPFRGSSDRADLGGTGDIWTADVGQNHVEEVDGPVLQGGNYGWRVKEGRYLFDPAGFELFGFASDGFPFALSPGQPAGLIDPVAEYDHDEGVAVVGGFVYRGLAIPALRGRYVFGDYSHRPNSGNGSVLYHDPNFNPNPKDATPRVLNLVNGRINVFVHGFGEDAAGELYVLSSKAGIPFEETGIIMKIVPRCAPDSDCRD</sequence>
<organism evidence="3 4">
    <name type="scientific">Ramlibacter henchirensis</name>
    <dbReference type="NCBI Taxonomy" id="204072"/>
    <lineage>
        <taxon>Bacteria</taxon>
        <taxon>Pseudomonadati</taxon>
        <taxon>Pseudomonadota</taxon>
        <taxon>Betaproteobacteria</taxon>
        <taxon>Burkholderiales</taxon>
        <taxon>Comamonadaceae</taxon>
        <taxon>Ramlibacter</taxon>
    </lineage>
</organism>
<reference evidence="3 4" key="1">
    <citation type="submission" date="2019-03" db="EMBL/GenBank/DDBJ databases">
        <title>Ramlibacter henchirensis DSM 14656, whole genome shotgun sequence.</title>
        <authorList>
            <person name="Zhang X."/>
            <person name="Feng G."/>
            <person name="Zhu H."/>
        </authorList>
    </citation>
    <scope>NUCLEOTIDE SEQUENCE [LARGE SCALE GENOMIC DNA]</scope>
    <source>
        <strain evidence="3 4">DSM 14656</strain>
    </source>
</reference>
<evidence type="ECO:0000313" key="4">
    <source>
        <dbReference type="Proteomes" id="UP000298180"/>
    </source>
</evidence>